<dbReference type="AlphaFoldDB" id="A0AAE0T1G2"/>
<gene>
    <name evidence="1" type="ORF">CHS0354_024959</name>
</gene>
<dbReference type="Proteomes" id="UP001195483">
    <property type="component" value="Unassembled WGS sequence"/>
</dbReference>
<evidence type="ECO:0000313" key="1">
    <source>
        <dbReference type="EMBL" id="KAK3601974.1"/>
    </source>
</evidence>
<comment type="caution">
    <text evidence="1">The sequence shown here is derived from an EMBL/GenBank/DDBJ whole genome shotgun (WGS) entry which is preliminary data.</text>
</comment>
<evidence type="ECO:0000313" key="2">
    <source>
        <dbReference type="Proteomes" id="UP001195483"/>
    </source>
</evidence>
<name>A0AAE0T1G2_9BIVA</name>
<protein>
    <submittedName>
        <fullName evidence="1">Uncharacterized protein</fullName>
    </submittedName>
</protein>
<reference evidence="1" key="1">
    <citation type="journal article" date="2021" name="Genome Biol. Evol.">
        <title>A High-Quality Reference Genome for a Parasitic Bivalve with Doubly Uniparental Inheritance (Bivalvia: Unionida).</title>
        <authorList>
            <person name="Smith C.H."/>
        </authorList>
    </citation>
    <scope>NUCLEOTIDE SEQUENCE</scope>
    <source>
        <strain evidence="1">CHS0354</strain>
    </source>
</reference>
<dbReference type="EMBL" id="JAEAOA010001482">
    <property type="protein sequence ID" value="KAK3601974.1"/>
    <property type="molecule type" value="Genomic_DNA"/>
</dbReference>
<proteinExistence type="predicted"/>
<organism evidence="1 2">
    <name type="scientific">Potamilus streckersoni</name>
    <dbReference type="NCBI Taxonomy" id="2493646"/>
    <lineage>
        <taxon>Eukaryota</taxon>
        <taxon>Metazoa</taxon>
        <taxon>Spiralia</taxon>
        <taxon>Lophotrochozoa</taxon>
        <taxon>Mollusca</taxon>
        <taxon>Bivalvia</taxon>
        <taxon>Autobranchia</taxon>
        <taxon>Heteroconchia</taxon>
        <taxon>Palaeoheterodonta</taxon>
        <taxon>Unionida</taxon>
        <taxon>Unionoidea</taxon>
        <taxon>Unionidae</taxon>
        <taxon>Ambleminae</taxon>
        <taxon>Lampsilini</taxon>
        <taxon>Potamilus</taxon>
    </lineage>
</organism>
<reference evidence="1" key="2">
    <citation type="journal article" date="2021" name="Genome Biol. Evol.">
        <title>Developing a high-quality reference genome for a parasitic bivalve with doubly uniparental inheritance (Bivalvia: Unionida).</title>
        <authorList>
            <person name="Smith C.H."/>
        </authorList>
    </citation>
    <scope>NUCLEOTIDE SEQUENCE</scope>
    <source>
        <strain evidence="1">CHS0354</strain>
        <tissue evidence="1">Mantle</tissue>
    </source>
</reference>
<keyword evidence="2" id="KW-1185">Reference proteome</keyword>
<reference evidence="1" key="3">
    <citation type="submission" date="2023-05" db="EMBL/GenBank/DDBJ databases">
        <authorList>
            <person name="Smith C.H."/>
        </authorList>
    </citation>
    <scope>NUCLEOTIDE SEQUENCE</scope>
    <source>
        <strain evidence="1">CHS0354</strain>
        <tissue evidence="1">Mantle</tissue>
    </source>
</reference>
<sequence length="108" mass="12404">MQQRIQREGLVEYECVVARIPMDLNGFQPQNISTCTQHFVSGKPSSDPCHPDYILSIYRRTADSSLKGAKRLNRYNSAQKRKFGLVKNSNASKNARLNMKKMRRMGKL</sequence>
<accession>A0AAE0T1G2</accession>